<reference evidence="5" key="2">
    <citation type="submission" date="2021-04" db="EMBL/GenBank/DDBJ databases">
        <authorList>
            <person name="Gilroy R."/>
        </authorList>
    </citation>
    <scope>NUCLEOTIDE SEQUENCE</scope>
    <source>
        <strain evidence="5">ChiBcec16_6824</strain>
    </source>
</reference>
<dbReference type="GO" id="GO:0046872">
    <property type="term" value="F:metal ion binding"/>
    <property type="evidence" value="ECO:0007669"/>
    <property type="project" value="UniProtKB-KW"/>
</dbReference>
<keyword evidence="1 3" id="KW-0489">Methyltransferase</keyword>
<proteinExistence type="predicted"/>
<dbReference type="PANTHER" id="PTHR11103:SF18">
    <property type="entry name" value="SLR1189 PROTEIN"/>
    <property type="match status" value="1"/>
</dbReference>
<dbReference type="Proteomes" id="UP000823868">
    <property type="component" value="Unassembled WGS sequence"/>
</dbReference>
<comment type="cofactor">
    <cofactor evidence="3">
        <name>Zn(2+)</name>
        <dbReference type="ChEBI" id="CHEBI:29105"/>
    </cofactor>
</comment>
<feature type="binding site" evidence="3">
    <location>
        <position position="267"/>
    </location>
    <ligand>
        <name>Zn(2+)</name>
        <dbReference type="ChEBI" id="CHEBI:29105"/>
    </ligand>
</feature>
<dbReference type="GO" id="GO:0008168">
    <property type="term" value="F:methyltransferase activity"/>
    <property type="evidence" value="ECO:0007669"/>
    <property type="project" value="UniProtKB-UniRule"/>
</dbReference>
<sequence length="412" mass="43910">MDHIPLPLLLDGATGSELLRRGMPPGVCTERWVLEHPQVLQELQRAYVEAGSHMVLAPTFGANAARLEAQGVFGQVASYNRRLVELSQQAVAGKALVAGDLGPTGQAIPPFGDVSFELLVAIYTEQAAALELAGVDLFVIETAVTMPEARAAILAVRSVSNKPVLVSFTCDEDGRTPSGTDVLAALIVMQGMGAAAFGLNCGAGPEAILEQLRRLTPYATIPLLAKPSAGLPTMEGGEAQYPCTPEELAALVPELAAAGVRLFGGCCGAGPEYIAALRKAVEKVDFASFPPVEHDPDVIPCASETEARFITPDVDVGEGIECTSDLLEDILEAEEESPQGALKIEILEEDDLLLFAEHQYVIKDALCLSSDVPELLEGALRAFQGRAFWDGTEELEDAFLEEMRQRYGLILL</sequence>
<keyword evidence="3" id="KW-0862">Zinc</keyword>
<evidence type="ECO:0000256" key="1">
    <source>
        <dbReference type="ARBA" id="ARBA00022603"/>
    </source>
</evidence>
<keyword evidence="2 3" id="KW-0808">Transferase</keyword>
<dbReference type="SUPFAM" id="SSF82282">
    <property type="entry name" value="Homocysteine S-methyltransferase"/>
    <property type="match status" value="1"/>
</dbReference>
<dbReference type="GO" id="GO:0032259">
    <property type="term" value="P:methylation"/>
    <property type="evidence" value="ECO:0007669"/>
    <property type="project" value="UniProtKB-KW"/>
</dbReference>
<name>A0A9D2BYK1_9FIRM</name>
<accession>A0A9D2BYK1</accession>
<evidence type="ECO:0000256" key="2">
    <source>
        <dbReference type="ARBA" id="ARBA00022679"/>
    </source>
</evidence>
<reference evidence="5" key="1">
    <citation type="journal article" date="2021" name="PeerJ">
        <title>Extensive microbial diversity within the chicken gut microbiome revealed by metagenomics and culture.</title>
        <authorList>
            <person name="Gilroy R."/>
            <person name="Ravi A."/>
            <person name="Getino M."/>
            <person name="Pursley I."/>
            <person name="Horton D.L."/>
            <person name="Alikhan N.F."/>
            <person name="Baker D."/>
            <person name="Gharbi K."/>
            <person name="Hall N."/>
            <person name="Watson M."/>
            <person name="Adriaenssens E.M."/>
            <person name="Foster-Nyarko E."/>
            <person name="Jarju S."/>
            <person name="Secka A."/>
            <person name="Antonio M."/>
            <person name="Oren A."/>
            <person name="Chaudhuri R.R."/>
            <person name="La Ragione R."/>
            <person name="Hildebrand F."/>
            <person name="Pallen M.J."/>
        </authorList>
    </citation>
    <scope>NUCLEOTIDE SEQUENCE</scope>
    <source>
        <strain evidence="5">ChiBcec16_6824</strain>
    </source>
</reference>
<dbReference type="EMBL" id="DXDX01000059">
    <property type="protein sequence ID" value="HIY20868.1"/>
    <property type="molecule type" value="Genomic_DNA"/>
</dbReference>
<comment type="caution">
    <text evidence="5">The sequence shown here is derived from an EMBL/GenBank/DDBJ whole genome shotgun (WGS) entry which is preliminary data.</text>
</comment>
<gene>
    <name evidence="5" type="ORF">H9841_03070</name>
</gene>
<dbReference type="PROSITE" id="PS50970">
    <property type="entry name" value="HCY"/>
    <property type="match status" value="1"/>
</dbReference>
<organism evidence="5 6">
    <name type="scientific">Candidatus Flavonifractor merdigallinarum</name>
    <dbReference type="NCBI Taxonomy" id="2838589"/>
    <lineage>
        <taxon>Bacteria</taxon>
        <taxon>Bacillati</taxon>
        <taxon>Bacillota</taxon>
        <taxon>Clostridia</taxon>
        <taxon>Eubacteriales</taxon>
        <taxon>Oscillospiraceae</taxon>
        <taxon>Flavonifractor</taxon>
    </lineage>
</organism>
<dbReference type="Gene3D" id="3.20.20.330">
    <property type="entry name" value="Homocysteine-binding-like domain"/>
    <property type="match status" value="1"/>
</dbReference>
<protein>
    <submittedName>
        <fullName evidence="5">Homocysteine S-methyltransferase family protein</fullName>
    </submittedName>
</protein>
<dbReference type="AlphaFoldDB" id="A0A9D2BYK1"/>
<feature type="binding site" evidence="3">
    <location>
        <position position="201"/>
    </location>
    <ligand>
        <name>Zn(2+)</name>
        <dbReference type="ChEBI" id="CHEBI:29105"/>
    </ligand>
</feature>
<keyword evidence="3" id="KW-0479">Metal-binding</keyword>
<feature type="binding site" evidence="3">
    <location>
        <position position="266"/>
    </location>
    <ligand>
        <name>Zn(2+)</name>
        <dbReference type="ChEBI" id="CHEBI:29105"/>
    </ligand>
</feature>
<evidence type="ECO:0000256" key="3">
    <source>
        <dbReference type="PROSITE-ProRule" id="PRU00333"/>
    </source>
</evidence>
<dbReference type="Pfam" id="PF02574">
    <property type="entry name" value="S-methyl_trans"/>
    <property type="match status" value="1"/>
</dbReference>
<evidence type="ECO:0000313" key="6">
    <source>
        <dbReference type="Proteomes" id="UP000823868"/>
    </source>
</evidence>
<dbReference type="InterPro" id="IPR003726">
    <property type="entry name" value="HCY_dom"/>
</dbReference>
<dbReference type="InterPro" id="IPR036589">
    <property type="entry name" value="HCY_dom_sf"/>
</dbReference>
<dbReference type="PANTHER" id="PTHR11103">
    <property type="entry name" value="SLR1189 PROTEIN"/>
    <property type="match status" value="1"/>
</dbReference>
<feature type="domain" description="Hcy-binding" evidence="4">
    <location>
        <begin position="1"/>
        <end position="281"/>
    </location>
</feature>
<evidence type="ECO:0000259" key="4">
    <source>
        <dbReference type="PROSITE" id="PS50970"/>
    </source>
</evidence>
<evidence type="ECO:0000313" key="5">
    <source>
        <dbReference type="EMBL" id="HIY20868.1"/>
    </source>
</evidence>